<organism evidence="3">
    <name type="scientific">Caldilinea aerophila</name>
    <dbReference type="NCBI Taxonomy" id="133453"/>
    <lineage>
        <taxon>Bacteria</taxon>
        <taxon>Bacillati</taxon>
        <taxon>Chloroflexota</taxon>
        <taxon>Caldilineae</taxon>
        <taxon>Caldilineales</taxon>
        <taxon>Caldilineaceae</taxon>
        <taxon>Caldilinea</taxon>
    </lineage>
</organism>
<feature type="compositionally biased region" description="Pro residues" evidence="1">
    <location>
        <begin position="177"/>
        <end position="205"/>
    </location>
</feature>
<dbReference type="AlphaFoldDB" id="A0A7C1FRQ3"/>
<name>A0A7C1FRQ3_9CHLR</name>
<proteinExistence type="predicted"/>
<evidence type="ECO:0000256" key="1">
    <source>
        <dbReference type="SAM" id="MobiDB-lite"/>
    </source>
</evidence>
<feature type="region of interest" description="Disordered" evidence="1">
    <location>
        <begin position="37"/>
        <end position="85"/>
    </location>
</feature>
<dbReference type="EMBL" id="DSMG01000004">
    <property type="protein sequence ID" value="HDX29931.1"/>
    <property type="molecule type" value="Genomic_DNA"/>
</dbReference>
<feature type="region of interest" description="Disordered" evidence="1">
    <location>
        <begin position="167"/>
        <end position="208"/>
    </location>
</feature>
<evidence type="ECO:0000313" key="3">
    <source>
        <dbReference type="EMBL" id="HDX29931.1"/>
    </source>
</evidence>
<feature type="compositionally biased region" description="Low complexity" evidence="1">
    <location>
        <begin position="74"/>
        <end position="85"/>
    </location>
</feature>
<dbReference type="Gene3D" id="2.30.30.40">
    <property type="entry name" value="SH3 Domains"/>
    <property type="match status" value="1"/>
</dbReference>
<feature type="compositionally biased region" description="Pro residues" evidence="1">
    <location>
        <begin position="42"/>
        <end position="58"/>
    </location>
</feature>
<protein>
    <submittedName>
        <fullName evidence="3">SH3 domain-containing protein</fullName>
    </submittedName>
</protein>
<feature type="chain" id="PRO_5027950648" evidence="2">
    <location>
        <begin position="21"/>
        <end position="331"/>
    </location>
</feature>
<sequence>MTKQKLFLLILFGVMMTLSAGCFGGRQVEEEVVVPLRSPHPTFTPTPTQPPAPTPAAPPAASEAQASTLREDVSSQSGQASVSGEASQTVLGVLNDDLVNLRRGPGLQYPPIRLGMRGDQFTITGRSADDEWWRICCVEEQPAWVYQSFVDVDGPVDAVPVVNADDNTGGPVVINPTPTPAPQSLPPGAPAAPPQESPTEAPPAEQPTAPAFPFALVAQEQFPESNPLLRIFLYVYEGDRALPGYSLRVSKDGVELPVSALSSDAAGLTWPIASPRQRFQNMKVEFPEANPAGTWVVQLVDGSGAAVGPAATFTLGPNDANRELYVRYEKQ</sequence>
<evidence type="ECO:0000256" key="2">
    <source>
        <dbReference type="SAM" id="SignalP"/>
    </source>
</evidence>
<dbReference type="PROSITE" id="PS51257">
    <property type="entry name" value="PROKAR_LIPOPROTEIN"/>
    <property type="match status" value="1"/>
</dbReference>
<accession>A0A7C1FRQ3</accession>
<gene>
    <name evidence="3" type="ORF">ENQ20_00380</name>
</gene>
<reference evidence="3" key="1">
    <citation type="journal article" date="2020" name="mSystems">
        <title>Genome- and Community-Level Interaction Insights into Carbon Utilization and Element Cycling Functions of Hydrothermarchaeota in Hydrothermal Sediment.</title>
        <authorList>
            <person name="Zhou Z."/>
            <person name="Liu Y."/>
            <person name="Xu W."/>
            <person name="Pan J."/>
            <person name="Luo Z.H."/>
            <person name="Li M."/>
        </authorList>
    </citation>
    <scope>NUCLEOTIDE SEQUENCE [LARGE SCALE GENOMIC DNA]</scope>
    <source>
        <strain evidence="3">SpSt-289</strain>
    </source>
</reference>
<keyword evidence="2" id="KW-0732">Signal</keyword>
<feature type="signal peptide" evidence="2">
    <location>
        <begin position="1"/>
        <end position="20"/>
    </location>
</feature>
<comment type="caution">
    <text evidence="3">The sequence shown here is derived from an EMBL/GenBank/DDBJ whole genome shotgun (WGS) entry which is preliminary data.</text>
</comment>